<dbReference type="EMBL" id="CP157947">
    <property type="protein sequence ID" value="XBS70685.1"/>
    <property type="molecule type" value="Genomic_DNA"/>
</dbReference>
<dbReference type="AlphaFoldDB" id="A0AAU7QBR6"/>
<gene>
    <name evidence="1" type="ORF">ABK905_05965</name>
</gene>
<reference evidence="1" key="1">
    <citation type="submission" date="2024-06" db="EMBL/GenBank/DDBJ databases">
        <authorList>
            <person name="Coelho C."/>
            <person name="Bento M."/>
            <person name="Garcia E."/>
            <person name="Camelo A."/>
            <person name="Brandao I."/>
            <person name="Espirito Santo C."/>
            <person name="Trovao J."/>
            <person name="Verissimo A."/>
            <person name="Costa J."/>
            <person name="Tiago I."/>
        </authorList>
    </citation>
    <scope>NUCLEOTIDE SEQUENCE</scope>
    <source>
        <strain evidence="1">KWT182</strain>
    </source>
</reference>
<name>A0AAU7QBR6_9GAMM</name>
<accession>A0AAU7QBR6</accession>
<organism evidence="1">
    <name type="scientific">Acerihabitans sp. KWT182</name>
    <dbReference type="NCBI Taxonomy" id="3157919"/>
    <lineage>
        <taxon>Bacteria</taxon>
        <taxon>Pseudomonadati</taxon>
        <taxon>Pseudomonadota</taxon>
        <taxon>Gammaproteobacteria</taxon>
        <taxon>Enterobacterales</taxon>
        <taxon>Pectobacteriaceae</taxon>
        <taxon>Acerihabitans</taxon>
    </lineage>
</organism>
<sequence length="84" mass="9848">MGINASLIVQWELSHHPLPRQADIELRTVYVGSLMGESERELHVHLRSESGRNRFDEQLIFNYVDGQWQRYVPTAAFLKDLEPR</sequence>
<evidence type="ECO:0000313" key="1">
    <source>
        <dbReference type="EMBL" id="XBS70685.1"/>
    </source>
</evidence>
<proteinExistence type="predicted"/>
<protein>
    <submittedName>
        <fullName evidence="1">Uncharacterized protein</fullName>
    </submittedName>
</protein>